<gene>
    <name evidence="1" type="ORF">LTR62_003445</name>
</gene>
<organism evidence="1 2">
    <name type="scientific">Meristemomyces frigidus</name>
    <dbReference type="NCBI Taxonomy" id="1508187"/>
    <lineage>
        <taxon>Eukaryota</taxon>
        <taxon>Fungi</taxon>
        <taxon>Dikarya</taxon>
        <taxon>Ascomycota</taxon>
        <taxon>Pezizomycotina</taxon>
        <taxon>Dothideomycetes</taxon>
        <taxon>Dothideomycetidae</taxon>
        <taxon>Mycosphaerellales</taxon>
        <taxon>Teratosphaeriaceae</taxon>
        <taxon>Meristemomyces</taxon>
    </lineage>
</organism>
<evidence type="ECO:0000313" key="1">
    <source>
        <dbReference type="EMBL" id="KAK5113346.1"/>
    </source>
</evidence>
<name>A0AAN7TEW8_9PEZI</name>
<dbReference type="Proteomes" id="UP001310890">
    <property type="component" value="Unassembled WGS sequence"/>
</dbReference>
<accession>A0AAN7TEW8</accession>
<reference evidence="1" key="1">
    <citation type="submission" date="2023-08" db="EMBL/GenBank/DDBJ databases">
        <title>Black Yeasts Isolated from many extreme environments.</title>
        <authorList>
            <person name="Coleine C."/>
            <person name="Stajich J.E."/>
            <person name="Selbmann L."/>
        </authorList>
    </citation>
    <scope>NUCLEOTIDE SEQUENCE</scope>
    <source>
        <strain evidence="1">CCFEE 5401</strain>
    </source>
</reference>
<evidence type="ECO:0000313" key="2">
    <source>
        <dbReference type="Proteomes" id="UP001310890"/>
    </source>
</evidence>
<dbReference type="AlphaFoldDB" id="A0AAN7TEW8"/>
<protein>
    <submittedName>
        <fullName evidence="1">Uncharacterized protein</fullName>
    </submittedName>
</protein>
<comment type="caution">
    <text evidence="1">The sequence shown here is derived from an EMBL/GenBank/DDBJ whole genome shotgun (WGS) entry which is preliminary data.</text>
</comment>
<proteinExistence type="predicted"/>
<dbReference type="EMBL" id="JAVRRL010000024">
    <property type="protein sequence ID" value="KAK5113346.1"/>
    <property type="molecule type" value="Genomic_DNA"/>
</dbReference>
<sequence length="125" mass="13812">MFVARFPKTVVLLEYAYKAAKVASEEVVEEKAEKAVEPIALDAPVYPGRHVPRKHPMHGWLKSYKGRPVKQDPNFQAETVSSVIYMHGCNDVGDLPEGFVHLTTEAGCLVTDIVSIYKKGEVAKG</sequence>